<gene>
    <name evidence="17" type="primary">mrdA</name>
    <name evidence="17" type="ORF">H9950_11215</name>
</gene>
<dbReference type="EMBL" id="DWZI01000056">
    <property type="protein sequence ID" value="HJA86733.1"/>
    <property type="molecule type" value="Genomic_DNA"/>
</dbReference>
<dbReference type="InterPro" id="IPR012338">
    <property type="entry name" value="Beta-lactam/transpept-like"/>
</dbReference>
<keyword evidence="4" id="KW-0997">Cell inner membrane</keyword>
<dbReference type="InterPro" id="IPR005311">
    <property type="entry name" value="PBP_dimer"/>
</dbReference>
<keyword evidence="6" id="KW-0645">Protease</keyword>
<dbReference type="GO" id="GO:0071972">
    <property type="term" value="F:peptidoglycan L,D-transpeptidase activity"/>
    <property type="evidence" value="ECO:0007669"/>
    <property type="project" value="TreeGrafter"/>
</dbReference>
<keyword evidence="9" id="KW-0133">Cell shape</keyword>
<keyword evidence="7 14" id="KW-0812">Transmembrane</keyword>
<organism evidence="17 18">
    <name type="scientific">Candidatus Bacteroides avicola</name>
    <dbReference type="NCBI Taxonomy" id="2838468"/>
    <lineage>
        <taxon>Bacteria</taxon>
        <taxon>Pseudomonadati</taxon>
        <taxon>Bacteroidota</taxon>
        <taxon>Bacteroidia</taxon>
        <taxon>Bacteroidales</taxon>
        <taxon>Bacteroidaceae</taxon>
        <taxon>Bacteroides</taxon>
    </lineage>
</organism>
<dbReference type="EC" id="3.4.16.4" evidence="17"/>
<dbReference type="InterPro" id="IPR001460">
    <property type="entry name" value="PCN-bd_Tpept"/>
</dbReference>
<evidence type="ECO:0000256" key="5">
    <source>
        <dbReference type="ARBA" id="ARBA00022645"/>
    </source>
</evidence>
<dbReference type="InterPro" id="IPR050515">
    <property type="entry name" value="Beta-lactam/transpept"/>
</dbReference>
<keyword evidence="13" id="KW-0961">Cell wall biogenesis/degradation</keyword>
<evidence type="ECO:0000256" key="14">
    <source>
        <dbReference type="SAM" id="Phobius"/>
    </source>
</evidence>
<reference evidence="17" key="1">
    <citation type="journal article" date="2021" name="PeerJ">
        <title>Extensive microbial diversity within the chicken gut microbiome revealed by metagenomics and culture.</title>
        <authorList>
            <person name="Gilroy R."/>
            <person name="Ravi A."/>
            <person name="Getino M."/>
            <person name="Pursley I."/>
            <person name="Horton D.L."/>
            <person name="Alikhan N.F."/>
            <person name="Baker D."/>
            <person name="Gharbi K."/>
            <person name="Hall N."/>
            <person name="Watson M."/>
            <person name="Adriaenssens E.M."/>
            <person name="Foster-Nyarko E."/>
            <person name="Jarju S."/>
            <person name="Secka A."/>
            <person name="Antonio M."/>
            <person name="Oren A."/>
            <person name="Chaudhuri R.R."/>
            <person name="La Ragione R."/>
            <person name="Hildebrand F."/>
            <person name="Pallen M.J."/>
        </authorList>
    </citation>
    <scope>NUCLEOTIDE SEQUENCE</scope>
    <source>
        <strain evidence="17">ChiHjej12B11-9795</strain>
    </source>
</reference>
<dbReference type="GO" id="GO:0008658">
    <property type="term" value="F:penicillin binding"/>
    <property type="evidence" value="ECO:0007669"/>
    <property type="project" value="InterPro"/>
</dbReference>
<evidence type="ECO:0000256" key="12">
    <source>
        <dbReference type="ARBA" id="ARBA00023136"/>
    </source>
</evidence>
<dbReference type="Pfam" id="PF03717">
    <property type="entry name" value="PBP_dimer"/>
    <property type="match status" value="1"/>
</dbReference>
<protein>
    <submittedName>
        <fullName evidence="17">Penicillin-binding protein 2</fullName>
        <ecNumber evidence="17">3.4.16.4</ecNumber>
    </submittedName>
</protein>
<accession>A0A9D2KW34</accession>
<keyword evidence="11 14" id="KW-1133">Transmembrane helix</keyword>
<name>A0A9D2KW34_9BACE</name>
<keyword evidence="8 17" id="KW-0378">Hydrolase</keyword>
<dbReference type="SUPFAM" id="SSF56601">
    <property type="entry name" value="beta-lactamase/transpeptidase-like"/>
    <property type="match status" value="1"/>
</dbReference>
<dbReference type="NCBIfam" id="TIGR03423">
    <property type="entry name" value="pbp2_mrdA"/>
    <property type="match status" value="1"/>
</dbReference>
<evidence type="ECO:0000256" key="9">
    <source>
        <dbReference type="ARBA" id="ARBA00022960"/>
    </source>
</evidence>
<keyword evidence="12 14" id="KW-0472">Membrane</keyword>
<dbReference type="InterPro" id="IPR017790">
    <property type="entry name" value="Penicillin-binding_protein_2"/>
</dbReference>
<dbReference type="GO" id="GO:0005886">
    <property type="term" value="C:plasma membrane"/>
    <property type="evidence" value="ECO:0007669"/>
    <property type="project" value="UniProtKB-SubCell"/>
</dbReference>
<feature type="domain" description="Penicillin-binding protein transpeptidase" evidence="15">
    <location>
        <begin position="261"/>
        <end position="588"/>
    </location>
</feature>
<evidence type="ECO:0000256" key="10">
    <source>
        <dbReference type="ARBA" id="ARBA00022984"/>
    </source>
</evidence>
<dbReference type="FunFam" id="3.40.710.10:FF:000024">
    <property type="entry name" value="Penicillin-binding protein 2"/>
    <property type="match status" value="1"/>
</dbReference>
<sequence>MAKDYKLEKRKFVIGGAAALIVLVYLIRLVDLQLLSDEYKKYADNNAFLNKVQYPSRGAIYDRNGKLLVFNQPAYDITFVPREVSNLDTADFCRTLNITREQFDRLMADVKDRRKNPGYSRYTQQVFMTQLSAEECGIFQEKLFKFPGFGIQRRTIRQYTYNAAGHALGDIGEVSRRDIEKDDYYRSGDYIGKQGIEKSYEKYLRGEKGVEILLRDAHGRIQGHYMDGRLDRPSVPGKNLKLGIDIDLQMLGERLMQNKIGSIVAIEPKTGEILCMVSSPTFDPHQLIGRQRGRNHALLQQDKQKPLLNRAIQGTYPPGSTFKTAQAVTFLQEGIIGKEAPAYPCSHGFIHRGLRVGCHGHASPLTLVPAIATSCNAYFCWGLYYMFGNKAKYGSPQNAITVWKDHMVAQGFGYRLGTDLPGEQRGLIPNAQFYDKAYRGSWNGLTVISIAIGQGEVLATPLQIANLGATIANRGWFITPHIVKDIEDNPLDSAYTTRRYTGIDRQYYEWVAEGMRAAVTGSTGSGTCRMVNLMLPDVEACGKTGTAQNPHGKDHSVFMGFAPMNDPKIAIVVYVENGGWGATYGVPIGAMMMDQYLHGHLSPENELRAEEFSQRVVMYGEEGR</sequence>
<feature type="transmembrane region" description="Helical" evidence="14">
    <location>
        <begin position="12"/>
        <end position="30"/>
    </location>
</feature>
<evidence type="ECO:0000313" key="17">
    <source>
        <dbReference type="EMBL" id="HJA86733.1"/>
    </source>
</evidence>
<evidence type="ECO:0000256" key="11">
    <source>
        <dbReference type="ARBA" id="ARBA00022989"/>
    </source>
</evidence>
<dbReference type="GO" id="GO:0009002">
    <property type="term" value="F:serine-type D-Ala-D-Ala carboxypeptidase activity"/>
    <property type="evidence" value="ECO:0007669"/>
    <property type="project" value="UniProtKB-EC"/>
</dbReference>
<evidence type="ECO:0000256" key="2">
    <source>
        <dbReference type="ARBA" id="ARBA00004236"/>
    </source>
</evidence>
<evidence type="ECO:0000256" key="7">
    <source>
        <dbReference type="ARBA" id="ARBA00022692"/>
    </source>
</evidence>
<keyword evidence="5 17" id="KW-0121">Carboxypeptidase</keyword>
<dbReference type="Proteomes" id="UP000823862">
    <property type="component" value="Unassembled WGS sequence"/>
</dbReference>
<dbReference type="Pfam" id="PF00905">
    <property type="entry name" value="Transpeptidase"/>
    <property type="match status" value="1"/>
</dbReference>
<dbReference type="Gene3D" id="3.40.710.10">
    <property type="entry name" value="DD-peptidase/beta-lactamase superfamily"/>
    <property type="match status" value="1"/>
</dbReference>
<evidence type="ECO:0000256" key="1">
    <source>
        <dbReference type="ARBA" id="ARBA00004167"/>
    </source>
</evidence>
<dbReference type="Gene3D" id="3.90.1310.10">
    <property type="entry name" value="Penicillin-binding protein 2a (Domain 2)"/>
    <property type="match status" value="1"/>
</dbReference>
<dbReference type="GO" id="GO:0071555">
    <property type="term" value="P:cell wall organization"/>
    <property type="evidence" value="ECO:0007669"/>
    <property type="project" value="UniProtKB-KW"/>
</dbReference>
<dbReference type="SUPFAM" id="SSF56519">
    <property type="entry name" value="Penicillin binding protein dimerisation domain"/>
    <property type="match status" value="1"/>
</dbReference>
<evidence type="ECO:0000256" key="8">
    <source>
        <dbReference type="ARBA" id="ARBA00022801"/>
    </source>
</evidence>
<evidence type="ECO:0000259" key="16">
    <source>
        <dbReference type="Pfam" id="PF03717"/>
    </source>
</evidence>
<evidence type="ECO:0000256" key="4">
    <source>
        <dbReference type="ARBA" id="ARBA00022519"/>
    </source>
</evidence>
<dbReference type="GO" id="GO:0006508">
    <property type="term" value="P:proteolysis"/>
    <property type="evidence" value="ECO:0007669"/>
    <property type="project" value="UniProtKB-KW"/>
</dbReference>
<comment type="caution">
    <text evidence="17">The sequence shown here is derived from an EMBL/GenBank/DDBJ whole genome shotgun (WGS) entry which is preliminary data.</text>
</comment>
<keyword evidence="3" id="KW-1003">Cell membrane</keyword>
<keyword evidence="10" id="KW-0573">Peptidoglycan synthesis</keyword>
<proteinExistence type="predicted"/>
<reference evidence="17" key="2">
    <citation type="submission" date="2021-04" db="EMBL/GenBank/DDBJ databases">
        <authorList>
            <person name="Gilroy R."/>
        </authorList>
    </citation>
    <scope>NUCLEOTIDE SEQUENCE</scope>
    <source>
        <strain evidence="17">ChiHjej12B11-9795</strain>
    </source>
</reference>
<evidence type="ECO:0000256" key="13">
    <source>
        <dbReference type="ARBA" id="ARBA00023316"/>
    </source>
</evidence>
<comment type="subcellular location">
    <subcellularLocation>
        <location evidence="2">Cell membrane</location>
    </subcellularLocation>
    <subcellularLocation>
        <location evidence="1">Membrane</location>
        <topology evidence="1">Single-pass membrane protein</topology>
    </subcellularLocation>
</comment>
<dbReference type="Gene3D" id="3.30.1390.30">
    <property type="entry name" value="Penicillin-binding protein 2a, domain 3"/>
    <property type="match status" value="1"/>
</dbReference>
<dbReference type="PANTHER" id="PTHR30627:SF2">
    <property type="entry name" value="PEPTIDOGLYCAN D,D-TRANSPEPTIDASE MRDA"/>
    <property type="match status" value="1"/>
</dbReference>
<dbReference type="GO" id="GO:0009252">
    <property type="term" value="P:peptidoglycan biosynthetic process"/>
    <property type="evidence" value="ECO:0007669"/>
    <property type="project" value="UniProtKB-KW"/>
</dbReference>
<evidence type="ECO:0000259" key="15">
    <source>
        <dbReference type="Pfam" id="PF00905"/>
    </source>
</evidence>
<evidence type="ECO:0000313" key="18">
    <source>
        <dbReference type="Proteomes" id="UP000823862"/>
    </source>
</evidence>
<dbReference type="InterPro" id="IPR036138">
    <property type="entry name" value="PBP_dimer_sf"/>
</dbReference>
<dbReference type="GO" id="GO:0008360">
    <property type="term" value="P:regulation of cell shape"/>
    <property type="evidence" value="ECO:0007669"/>
    <property type="project" value="UniProtKB-KW"/>
</dbReference>
<evidence type="ECO:0000256" key="6">
    <source>
        <dbReference type="ARBA" id="ARBA00022670"/>
    </source>
</evidence>
<evidence type="ECO:0000256" key="3">
    <source>
        <dbReference type="ARBA" id="ARBA00022475"/>
    </source>
</evidence>
<dbReference type="PANTHER" id="PTHR30627">
    <property type="entry name" value="PEPTIDOGLYCAN D,D-TRANSPEPTIDASE"/>
    <property type="match status" value="1"/>
</dbReference>
<feature type="domain" description="Penicillin-binding protein dimerisation" evidence="16">
    <location>
        <begin position="53"/>
        <end position="222"/>
    </location>
</feature>
<dbReference type="AlphaFoldDB" id="A0A9D2KW34"/>